<reference evidence="1 2" key="2">
    <citation type="submission" date="2018-12" db="EMBL/GenBank/DDBJ databases">
        <title>Nakamurella antarcticus sp. nov., isolated from Antarctica South Shetland Islands soil.</title>
        <authorList>
            <person name="Peng F."/>
        </authorList>
    </citation>
    <scope>NUCLEOTIDE SEQUENCE [LARGE SCALE GENOMIC DNA]</scope>
    <source>
        <strain evidence="1 2">S14-144</strain>
    </source>
</reference>
<dbReference type="RefSeq" id="WP_124798283.1">
    <property type="nucleotide sequence ID" value="NZ_CP034170.1"/>
</dbReference>
<dbReference type="OrthoDB" id="580981at2"/>
<evidence type="ECO:0000313" key="2">
    <source>
        <dbReference type="Proteomes" id="UP000268084"/>
    </source>
</evidence>
<keyword evidence="2" id="KW-1185">Reference proteome</keyword>
<protein>
    <submittedName>
        <fullName evidence="1">Uncharacterized protein</fullName>
    </submittedName>
</protein>
<organism evidence="1 2">
    <name type="scientific">Nakamurella antarctica</name>
    <dbReference type="NCBI Taxonomy" id="1902245"/>
    <lineage>
        <taxon>Bacteria</taxon>
        <taxon>Bacillati</taxon>
        <taxon>Actinomycetota</taxon>
        <taxon>Actinomycetes</taxon>
        <taxon>Nakamurellales</taxon>
        <taxon>Nakamurellaceae</taxon>
        <taxon>Nakamurella</taxon>
    </lineage>
</organism>
<reference evidence="1 2" key="1">
    <citation type="submission" date="2018-11" db="EMBL/GenBank/DDBJ databases">
        <authorList>
            <person name="Da X."/>
        </authorList>
    </citation>
    <scope>NUCLEOTIDE SEQUENCE [LARGE SCALE GENOMIC DNA]</scope>
    <source>
        <strain evidence="1 2">S14-144</strain>
    </source>
</reference>
<dbReference type="EMBL" id="CP034170">
    <property type="protein sequence ID" value="AZI57598.1"/>
    <property type="molecule type" value="Genomic_DNA"/>
</dbReference>
<dbReference type="KEGG" id="nak:EH165_04950"/>
<accession>A0A3G8ZK80</accession>
<gene>
    <name evidence="1" type="ORF">EH165_04950</name>
</gene>
<dbReference type="AlphaFoldDB" id="A0A3G8ZK80"/>
<name>A0A3G8ZK80_9ACTN</name>
<evidence type="ECO:0000313" key="1">
    <source>
        <dbReference type="EMBL" id="AZI57598.1"/>
    </source>
</evidence>
<dbReference type="Proteomes" id="UP000268084">
    <property type="component" value="Chromosome"/>
</dbReference>
<proteinExistence type="predicted"/>
<sequence length="555" mass="62026">MEFEVSYQFGDHPAVPIEARDSAIEFSPADGTICVSEKAGLLCTLVESDLTWRSDLLLTATIRLDEPPSRALWPRYEGILEETSNPDRSTFEFRGPGWNSIPRSGERLGIPALILEDAVGYLVIGTDPGFTTFVSLDLSASAVRVTWTYRSEAGPHRLMERRVFAQRAETIEDALMVWFEMATPDVPAGPVWLHDIDWQHYDFMSKNGHGWFADIDSMCEIVSPEDRHKIAFTLHAWYDSCGRYSYDRDTGMLDDSWTVFSHIADPRLLEREGTPEAGNQPTSYTFRNLADYRPLPMDWAEIARRIAYAKDRGFRVAFYLITGLIDVGSPAEHAVLGDGLESANVPLWIGPDVVSDTYLANPLHPDVRQRYLGLTKAVLAKVGDLIDALVIDEAYYIGYGQLGPTSAPGYADLAQATLIKSIADLCHAHRADIALLSADHLGTQSLLGQAYPYSLYADGIYHDAWNHAQAHEAARFPAWRNTVWSCLWAPSSAIENTRWAVLAYDAPISTSNGCFGDDVSIQDMGEAEMAILRELWEIKRSRSFRQRPALVIPDR</sequence>